<name>A0A1U6JN59_9CLOT</name>
<dbReference type="EMBL" id="LT799839">
    <property type="protein sequence ID" value="SLK21483.1"/>
    <property type="molecule type" value="Genomic_DNA"/>
</dbReference>
<dbReference type="InterPro" id="IPR046897">
    <property type="entry name" value="ABC-3C_MC6"/>
</dbReference>
<dbReference type="Pfam" id="PF20293">
    <property type="entry name" value="MC6"/>
    <property type="match status" value="1"/>
</dbReference>
<organism evidence="1 2">
    <name type="scientific">Clostridium chauvoei JF4335</name>
    <dbReference type="NCBI Taxonomy" id="1351755"/>
    <lineage>
        <taxon>Bacteria</taxon>
        <taxon>Bacillati</taxon>
        <taxon>Bacillota</taxon>
        <taxon>Clostridia</taxon>
        <taxon>Eubacteriales</taxon>
        <taxon>Clostridiaceae</taxon>
        <taxon>Clostridium</taxon>
    </lineage>
</organism>
<sequence length="90" mass="10622">MILPNKYVILSESYIGISALILDTLLNKKMKIDKLWNNFEKKYVKTNIVKNPPTYQKFIYVIEFMYLCGMISYTEGGEILNENIEFKDNK</sequence>
<dbReference type="OrthoDB" id="2084588at2"/>
<accession>A0A1U6JN59</accession>
<keyword evidence="2" id="KW-1185">Reference proteome</keyword>
<protein>
    <submittedName>
        <fullName evidence="1">Uncharacterized protein</fullName>
    </submittedName>
</protein>
<evidence type="ECO:0000313" key="1">
    <source>
        <dbReference type="EMBL" id="SLK21483.1"/>
    </source>
</evidence>
<reference evidence="2" key="1">
    <citation type="submission" date="2017-03" db="EMBL/GenBank/DDBJ databases">
        <authorList>
            <person name="Falquet L."/>
            <person name="Falquet L."/>
        </authorList>
    </citation>
    <scope>NUCLEOTIDE SEQUENCE [LARGE SCALE GENOMIC DNA]</scope>
</reference>
<dbReference type="Proteomes" id="UP000190476">
    <property type="component" value="Chromosome I"/>
</dbReference>
<dbReference type="RefSeq" id="WP_079481579.1">
    <property type="nucleotide sequence ID" value="NZ_CBML010000006.1"/>
</dbReference>
<dbReference type="GeneID" id="66302439"/>
<proteinExistence type="predicted"/>
<gene>
    <name evidence="1" type="ORF">CCH01_21280</name>
</gene>
<dbReference type="AlphaFoldDB" id="A0A1U6JN59"/>
<evidence type="ECO:0000313" key="2">
    <source>
        <dbReference type="Proteomes" id="UP000190476"/>
    </source>
</evidence>
<dbReference type="STRING" id="1351755.CCH01_21280"/>